<dbReference type="EMBL" id="KJ812998">
    <property type="protein sequence ID" value="AIM48536.1"/>
    <property type="molecule type" value="Genomic_DNA"/>
</dbReference>
<name>A0A0E3DSZ4_ENTCL</name>
<dbReference type="EMBL" id="KP868647">
    <property type="protein sequence ID" value="AKN19808.1"/>
    <property type="molecule type" value="Genomic_DNA"/>
</dbReference>
<gene>
    <name evidence="2" type="ORF">pNDM1_EC14653_00105</name>
</gene>
<proteinExistence type="predicted"/>
<sequence>MRKLIMLCWGMVMFRANEEAEKLKAEAINYFLIKEIAPWRKDNIDAISETDRKRAEDALSVICTKLGPVVSSYPEWHPVIALGRDKSIPCYRDTQTTPSFPRLDHTRYMANGIITCPYGDTDELIAAVKRSYWDLMQYLSSDDMRFSSLSGWLRMASDSIELRASYITDELITAFKNSDFDYDGSDVLSDVSGLIPLYANTAKPVLIWWSWNNHALESDGTIPPAVAVPLMLSRTLADLSYAQLSESWENMRYLLLGSPHGARSSLLLNQLTVKQLRTMFNGLMDSGAFGPKKG</sequence>
<dbReference type="AlphaFoldDB" id="A0A0E3DSZ4"/>
<keyword evidence="1" id="KW-0614">Plasmid</keyword>
<accession>A0A0E3DSZ4</accession>
<evidence type="ECO:0000313" key="2">
    <source>
        <dbReference type="EMBL" id="AKN19808.1"/>
    </source>
</evidence>
<protein>
    <submittedName>
        <fullName evidence="1">Uncharacterized protein</fullName>
    </submittedName>
</protein>
<geneLocation type="plasmid" evidence="2">
    <name>pNDM1_EC14653</name>
</geneLocation>
<evidence type="ECO:0000313" key="1">
    <source>
        <dbReference type="EMBL" id="AIM48536.1"/>
    </source>
</evidence>
<reference evidence="2" key="2">
    <citation type="journal article" date="2015" name="Antimicrob. Agents Chemother.">
        <title>Characterization of an Enterobacter cloacae Strain Producing both KPC and NDM Carbapenemases by Whole-Genome Sequencing.</title>
        <authorList>
            <person name="Wu W."/>
            <person name="Feng Y."/>
            <person name="Carattoli A."/>
            <person name="Zong Z."/>
        </authorList>
    </citation>
    <scope>NUCLEOTIDE SEQUENCE</scope>
    <source>
        <strain evidence="2">WCHECl-14653</strain>
        <plasmid evidence="2">pNDM1_EC14653</plasmid>
    </source>
</reference>
<reference evidence="1" key="1">
    <citation type="journal article" date="2015" name="Antimicrob. Agents Chemother.">
        <title>Characterization of multiple NDM-1-producing Enterobacteriaceae isolates from the same patient.</title>
        <authorList>
            <person name="Tijet N."/>
            <person name="Richardson D."/>
            <person name="MacMullin G."/>
            <person name="Patel S.N."/>
            <person name="Melano R.G."/>
        </authorList>
    </citation>
    <scope>NUCLEOTIDE SEQUENCE</scope>
    <source>
        <strain evidence="1">GN574</strain>
        <plasmid evidence="1">pNDM-Ec1GN574</plasmid>
    </source>
</reference>
<geneLocation type="plasmid" evidence="1">
    <name>pNDM-Ec1GN574</name>
</geneLocation>
<organism evidence="1">
    <name type="scientific">Enterobacter cloacae</name>
    <dbReference type="NCBI Taxonomy" id="550"/>
    <lineage>
        <taxon>Bacteria</taxon>
        <taxon>Pseudomonadati</taxon>
        <taxon>Pseudomonadota</taxon>
        <taxon>Gammaproteobacteria</taxon>
        <taxon>Enterobacterales</taxon>
        <taxon>Enterobacteriaceae</taxon>
        <taxon>Enterobacter</taxon>
        <taxon>Enterobacter cloacae complex</taxon>
    </lineage>
</organism>